<feature type="region of interest" description="Disordered" evidence="1">
    <location>
        <begin position="13"/>
        <end position="57"/>
    </location>
</feature>
<feature type="compositionally biased region" description="Low complexity" evidence="1">
    <location>
        <begin position="48"/>
        <end position="57"/>
    </location>
</feature>
<dbReference type="Proteomes" id="UP000290289">
    <property type="component" value="Chromosome 10"/>
</dbReference>
<evidence type="ECO:0000256" key="1">
    <source>
        <dbReference type="SAM" id="MobiDB-lite"/>
    </source>
</evidence>
<reference evidence="2 3" key="1">
    <citation type="submission" date="2018-10" db="EMBL/GenBank/DDBJ databases">
        <title>A high-quality apple genome assembly.</title>
        <authorList>
            <person name="Hu J."/>
        </authorList>
    </citation>
    <scope>NUCLEOTIDE SEQUENCE [LARGE SCALE GENOMIC DNA]</scope>
    <source>
        <strain evidence="3">cv. HFTH1</strain>
        <tissue evidence="2">Young leaf</tissue>
    </source>
</reference>
<evidence type="ECO:0000313" key="3">
    <source>
        <dbReference type="Proteomes" id="UP000290289"/>
    </source>
</evidence>
<proteinExistence type="predicted"/>
<organism evidence="2 3">
    <name type="scientific">Malus domestica</name>
    <name type="common">Apple</name>
    <name type="synonym">Pyrus malus</name>
    <dbReference type="NCBI Taxonomy" id="3750"/>
    <lineage>
        <taxon>Eukaryota</taxon>
        <taxon>Viridiplantae</taxon>
        <taxon>Streptophyta</taxon>
        <taxon>Embryophyta</taxon>
        <taxon>Tracheophyta</taxon>
        <taxon>Spermatophyta</taxon>
        <taxon>Magnoliopsida</taxon>
        <taxon>eudicotyledons</taxon>
        <taxon>Gunneridae</taxon>
        <taxon>Pentapetalae</taxon>
        <taxon>rosids</taxon>
        <taxon>fabids</taxon>
        <taxon>Rosales</taxon>
        <taxon>Rosaceae</taxon>
        <taxon>Amygdaloideae</taxon>
        <taxon>Maleae</taxon>
        <taxon>Malus</taxon>
    </lineage>
</organism>
<feature type="compositionally biased region" description="Polar residues" evidence="1">
    <location>
        <begin position="15"/>
        <end position="39"/>
    </location>
</feature>
<comment type="caution">
    <text evidence="2">The sequence shown here is derived from an EMBL/GenBank/DDBJ whole genome shotgun (WGS) entry which is preliminary data.</text>
</comment>
<protein>
    <submittedName>
        <fullName evidence="2">Uncharacterized protein</fullName>
    </submittedName>
</protein>
<dbReference type="EMBL" id="RDQH01000336">
    <property type="protein sequence ID" value="RXH87560.1"/>
    <property type="molecule type" value="Genomic_DNA"/>
</dbReference>
<gene>
    <name evidence="2" type="ORF">DVH24_034460</name>
</gene>
<accession>A0A498IWJ9</accession>
<keyword evidence="3" id="KW-1185">Reference proteome</keyword>
<dbReference type="AlphaFoldDB" id="A0A498IWJ9"/>
<sequence>MLMSNLISNWLAASKGSQTPSPGGSTAATSTPNMGTTSVPPVMPLGPTVSTAPVSSTSLVTHPVLSTWRTHRRP</sequence>
<name>A0A498IWJ9_MALDO</name>
<evidence type="ECO:0000313" key="2">
    <source>
        <dbReference type="EMBL" id="RXH87560.1"/>
    </source>
</evidence>